<keyword evidence="3" id="KW-0804">Transcription</keyword>
<keyword evidence="8" id="KW-1185">Reference proteome</keyword>
<evidence type="ECO:0000256" key="1">
    <source>
        <dbReference type="ARBA" id="ARBA00004123"/>
    </source>
</evidence>
<evidence type="ECO:0000256" key="4">
    <source>
        <dbReference type="ARBA" id="ARBA00023242"/>
    </source>
</evidence>
<gene>
    <name evidence="7" type="primary">TAF10</name>
    <name evidence="7" type="ORF">O9K51_11272</name>
</gene>
<accession>A0AB34FAP3</accession>
<dbReference type="InterPro" id="IPR003923">
    <property type="entry name" value="TAF10"/>
</dbReference>
<evidence type="ECO:0000256" key="6">
    <source>
        <dbReference type="SAM" id="MobiDB-lite"/>
    </source>
</evidence>
<dbReference type="EMBL" id="JAQHRD010000027">
    <property type="protein sequence ID" value="KAJ6436210.1"/>
    <property type="molecule type" value="Genomic_DNA"/>
</dbReference>
<comment type="similarity">
    <text evidence="5">Belongs to the TAF10 family.</text>
</comment>
<evidence type="ECO:0000256" key="2">
    <source>
        <dbReference type="ARBA" id="ARBA00023015"/>
    </source>
</evidence>
<dbReference type="Pfam" id="PF03540">
    <property type="entry name" value="TAF10"/>
    <property type="match status" value="1"/>
</dbReference>
<keyword evidence="2" id="KW-0805">Transcription regulation</keyword>
<organism evidence="7 8">
    <name type="scientific">Purpureocillium lavendulum</name>
    <dbReference type="NCBI Taxonomy" id="1247861"/>
    <lineage>
        <taxon>Eukaryota</taxon>
        <taxon>Fungi</taxon>
        <taxon>Dikarya</taxon>
        <taxon>Ascomycota</taxon>
        <taxon>Pezizomycotina</taxon>
        <taxon>Sordariomycetes</taxon>
        <taxon>Hypocreomycetidae</taxon>
        <taxon>Hypocreales</taxon>
        <taxon>Ophiocordycipitaceae</taxon>
        <taxon>Purpureocillium</taxon>
    </lineage>
</organism>
<feature type="compositionally biased region" description="Polar residues" evidence="6">
    <location>
        <begin position="8"/>
        <end position="20"/>
    </location>
</feature>
<evidence type="ECO:0000313" key="7">
    <source>
        <dbReference type="EMBL" id="KAJ6436210.1"/>
    </source>
</evidence>
<dbReference type="PANTHER" id="PTHR21242">
    <property type="entry name" value="TRANSCRIPTION INITIATION FACTOR TFIID SUBUNIT 10"/>
    <property type="match status" value="1"/>
</dbReference>
<feature type="region of interest" description="Disordered" evidence="6">
    <location>
        <begin position="1"/>
        <end position="76"/>
    </location>
</feature>
<comment type="caution">
    <text evidence="7">The sequence shown here is derived from an EMBL/GenBank/DDBJ whole genome shotgun (WGS) entry which is preliminary data.</text>
</comment>
<evidence type="ECO:0000256" key="3">
    <source>
        <dbReference type="ARBA" id="ARBA00023163"/>
    </source>
</evidence>
<feature type="compositionally biased region" description="Low complexity" evidence="6">
    <location>
        <begin position="58"/>
        <end position="71"/>
    </location>
</feature>
<dbReference type="GO" id="GO:0000124">
    <property type="term" value="C:SAGA complex"/>
    <property type="evidence" value="ECO:0007669"/>
    <property type="project" value="TreeGrafter"/>
</dbReference>
<name>A0AB34FAP3_9HYPO</name>
<evidence type="ECO:0000256" key="5">
    <source>
        <dbReference type="ARBA" id="ARBA00025730"/>
    </source>
</evidence>
<proteinExistence type="inferred from homology"/>
<reference evidence="7" key="1">
    <citation type="submission" date="2023-01" db="EMBL/GenBank/DDBJ databases">
        <title>The growth and conidiation of Purpureocillium lavendulum are regulated by nitrogen source and histone H3K14 acetylation.</title>
        <authorList>
            <person name="Tang P."/>
            <person name="Han J."/>
            <person name="Zhang C."/>
            <person name="Tang P."/>
            <person name="Qi F."/>
            <person name="Zhang K."/>
            <person name="Liang L."/>
        </authorList>
    </citation>
    <scope>NUCLEOTIDE SEQUENCE</scope>
    <source>
        <strain evidence="7">YMF1.00683</strain>
    </source>
</reference>
<feature type="region of interest" description="Disordered" evidence="6">
    <location>
        <begin position="157"/>
        <end position="200"/>
    </location>
</feature>
<dbReference type="GO" id="GO:0006367">
    <property type="term" value="P:transcription initiation at RNA polymerase II promoter"/>
    <property type="evidence" value="ECO:0007669"/>
    <property type="project" value="TreeGrafter"/>
</dbReference>
<protein>
    <submittedName>
        <fullName evidence="7">Transcription initiation factor TFIID subunit 10</fullName>
    </submittedName>
</protein>
<keyword evidence="4" id="KW-0539">Nucleus</keyword>
<dbReference type="Proteomes" id="UP001163105">
    <property type="component" value="Unassembled WGS sequence"/>
</dbReference>
<dbReference type="GO" id="GO:1990841">
    <property type="term" value="F:promoter-specific chromatin binding"/>
    <property type="evidence" value="ECO:0007669"/>
    <property type="project" value="TreeGrafter"/>
</dbReference>
<dbReference type="GO" id="GO:0016251">
    <property type="term" value="F:RNA polymerase II general transcription initiation factor activity"/>
    <property type="evidence" value="ECO:0007669"/>
    <property type="project" value="TreeGrafter"/>
</dbReference>
<sequence>MSRCTPASAGSRTPLTTDRWQQPQQLPQLSQQLPQLSQQSSQLSQQSSQSPAPGVDGSTPPVSTLSPSSEPHLPSQGAISLREFLRDIDGYASIYYMAKAGLPPAPQTDPRLARVLALATQKFIADIAANAYQHSLIRDGSNTGYIGSVSAVTRLPISRHQAGGRAGSKDGQGKGGPPSVSPSIQRPGRDGFGQDSTQNRTVLTMEDLGLAMGEYGVNIQRREFRR</sequence>
<dbReference type="PANTHER" id="PTHR21242:SF0">
    <property type="entry name" value="TRANSCRIPTION INITIATION FACTOR TFIID SUBUNIT 10"/>
    <property type="match status" value="1"/>
</dbReference>
<dbReference type="CDD" id="cd07982">
    <property type="entry name" value="HFD_TAF10"/>
    <property type="match status" value="1"/>
</dbReference>
<evidence type="ECO:0000313" key="8">
    <source>
        <dbReference type="Proteomes" id="UP001163105"/>
    </source>
</evidence>
<comment type="subcellular location">
    <subcellularLocation>
        <location evidence="1">Nucleus</location>
    </subcellularLocation>
</comment>
<dbReference type="AlphaFoldDB" id="A0AB34FAP3"/>
<feature type="compositionally biased region" description="Low complexity" evidence="6">
    <location>
        <begin position="21"/>
        <end position="51"/>
    </location>
</feature>
<dbReference type="GO" id="GO:0005669">
    <property type="term" value="C:transcription factor TFIID complex"/>
    <property type="evidence" value="ECO:0007669"/>
    <property type="project" value="TreeGrafter"/>
</dbReference>